<dbReference type="PANTHER" id="PTHR33445">
    <property type="entry name" value="ATP SYNTHASE SUBUNIT B', CHLOROPLASTIC"/>
    <property type="match status" value="1"/>
</dbReference>
<evidence type="ECO:0000256" key="9">
    <source>
        <dbReference type="ARBA" id="ARBA00023310"/>
    </source>
</evidence>
<evidence type="ECO:0000256" key="11">
    <source>
        <dbReference type="ARBA" id="ARBA00025614"/>
    </source>
</evidence>
<keyword evidence="3 13" id="KW-0138">CF(0)</keyword>
<keyword evidence="4 13" id="KW-0812">Transmembrane</keyword>
<comment type="similarity">
    <text evidence="1 13 14">Belongs to the ATPase B chain family.</text>
</comment>
<dbReference type="GO" id="GO:0005886">
    <property type="term" value="C:plasma membrane"/>
    <property type="evidence" value="ECO:0007669"/>
    <property type="project" value="UniProtKB-SubCell"/>
</dbReference>
<dbReference type="Proteomes" id="UP000564378">
    <property type="component" value="Unassembled WGS sequence"/>
</dbReference>
<comment type="caution">
    <text evidence="16">The sequence shown here is derived from an EMBL/GenBank/DDBJ whole genome shotgun (WGS) entry which is preliminary data.</text>
</comment>
<dbReference type="GO" id="GO:0046961">
    <property type="term" value="F:proton-transporting ATPase activity, rotational mechanism"/>
    <property type="evidence" value="ECO:0007669"/>
    <property type="project" value="TreeGrafter"/>
</dbReference>
<evidence type="ECO:0000256" key="7">
    <source>
        <dbReference type="ARBA" id="ARBA00023065"/>
    </source>
</evidence>
<evidence type="ECO:0000256" key="10">
    <source>
        <dbReference type="ARBA" id="ARBA00025198"/>
    </source>
</evidence>
<evidence type="ECO:0000256" key="5">
    <source>
        <dbReference type="ARBA" id="ARBA00022781"/>
    </source>
</evidence>
<comment type="function">
    <text evidence="10 13">F(1)F(0) ATP synthase produces ATP from ADP in the presence of a proton or sodium gradient. F-type ATPases consist of two structural domains, F(1) containing the extramembraneous catalytic core and F(0) containing the membrane proton channel, linked together by a central stalk and a peripheral stalk. During catalysis, ATP synthesis in the catalytic domain of F(1) is coupled via a rotary mechanism of the central stalk subunits to proton translocation.</text>
</comment>
<dbReference type="InterPro" id="IPR002146">
    <property type="entry name" value="ATP_synth_b/b'su_bac/chlpt"/>
</dbReference>
<feature type="coiled-coil region" evidence="15">
    <location>
        <begin position="95"/>
        <end position="126"/>
    </location>
</feature>
<gene>
    <name evidence="13" type="primary">atpF</name>
    <name evidence="16" type="ORF">H6P80_11380</name>
</gene>
<evidence type="ECO:0000256" key="12">
    <source>
        <dbReference type="ARBA" id="ARBA00037847"/>
    </source>
</evidence>
<dbReference type="AlphaFoldDB" id="A0A842HVY0"/>
<keyword evidence="9 13" id="KW-0066">ATP synthesis</keyword>
<evidence type="ECO:0000256" key="3">
    <source>
        <dbReference type="ARBA" id="ARBA00022547"/>
    </source>
</evidence>
<comment type="subcellular location">
    <subcellularLocation>
        <location evidence="13">Cell membrane</location>
        <topology evidence="13">Single-pass membrane protein</topology>
    </subcellularLocation>
    <subcellularLocation>
        <location evidence="12">Endomembrane system</location>
        <topology evidence="12">Single-pass membrane protein</topology>
    </subcellularLocation>
</comment>
<evidence type="ECO:0000256" key="4">
    <source>
        <dbReference type="ARBA" id="ARBA00022692"/>
    </source>
</evidence>
<dbReference type="InterPro" id="IPR050059">
    <property type="entry name" value="ATP_synthase_B_chain"/>
</dbReference>
<sequence>MPQLDQITVSFLSQLIPLLAVLALIYVMAALLLPKVQGTIDARAKRVADDLDAADKAHARADEVEEDYRTSLNEARGEANSLTSDAKSRVAAENEKRLAAADERLNARLAEAEAELNKQREAALAEISDVAADATRQIVERVSSGSVTAAEAQAAVKEAMANG</sequence>
<comment type="function">
    <text evidence="11">Component of the F(0) channel, it forms part of the peripheral stalk, linking F(1) to F(0). The b'-subunit is a diverged and duplicated form of b found in plants and photosynthetic bacteria.</text>
</comment>
<evidence type="ECO:0000256" key="8">
    <source>
        <dbReference type="ARBA" id="ARBA00023136"/>
    </source>
</evidence>
<dbReference type="GO" id="GO:0046933">
    <property type="term" value="F:proton-transporting ATP synthase activity, rotational mechanism"/>
    <property type="evidence" value="ECO:0007669"/>
    <property type="project" value="UniProtKB-UniRule"/>
</dbReference>
<organism evidence="16 17">
    <name type="scientific">Parasphingopyxis marina</name>
    <dbReference type="NCBI Taxonomy" id="2761622"/>
    <lineage>
        <taxon>Bacteria</taxon>
        <taxon>Pseudomonadati</taxon>
        <taxon>Pseudomonadota</taxon>
        <taxon>Alphaproteobacteria</taxon>
        <taxon>Sphingomonadales</taxon>
        <taxon>Sphingomonadaceae</taxon>
        <taxon>Parasphingopyxis</taxon>
    </lineage>
</organism>
<dbReference type="PANTHER" id="PTHR33445:SF1">
    <property type="entry name" value="ATP SYNTHASE SUBUNIT B"/>
    <property type="match status" value="1"/>
</dbReference>
<evidence type="ECO:0000256" key="13">
    <source>
        <dbReference type="HAMAP-Rule" id="MF_01398"/>
    </source>
</evidence>
<proteinExistence type="inferred from homology"/>
<keyword evidence="5 13" id="KW-0375">Hydrogen ion transport</keyword>
<dbReference type="GO" id="GO:0045259">
    <property type="term" value="C:proton-transporting ATP synthase complex"/>
    <property type="evidence" value="ECO:0007669"/>
    <property type="project" value="UniProtKB-KW"/>
</dbReference>
<keyword evidence="17" id="KW-1185">Reference proteome</keyword>
<dbReference type="HAMAP" id="MF_01398">
    <property type="entry name" value="ATP_synth_b_bprime"/>
    <property type="match status" value="1"/>
</dbReference>
<comment type="subunit">
    <text evidence="13">F-type ATPases have 2 components, F(1) - the catalytic core - and F(0) - the membrane proton channel. F(1) has five subunits: alpha(3), beta(3), gamma(1), delta(1), epsilon(1). F(0) has three main subunits: a(1), b(2) and c(10-14). The alpha and beta chains form an alternating ring which encloses part of the gamma chain. F(1) is attached to F(0) by a central stalk formed by the gamma and epsilon chains, while a peripheral stalk is formed by the delta and b chains.</text>
</comment>
<keyword evidence="13" id="KW-1003">Cell membrane</keyword>
<dbReference type="EMBL" id="JACJVJ010000002">
    <property type="protein sequence ID" value="MBC2778218.1"/>
    <property type="molecule type" value="Genomic_DNA"/>
</dbReference>
<evidence type="ECO:0000256" key="15">
    <source>
        <dbReference type="SAM" id="Coils"/>
    </source>
</evidence>
<evidence type="ECO:0000256" key="14">
    <source>
        <dbReference type="RuleBase" id="RU003848"/>
    </source>
</evidence>
<keyword evidence="2 13" id="KW-0813">Transport</keyword>
<accession>A0A842HVY0</accession>
<dbReference type="Pfam" id="PF00430">
    <property type="entry name" value="ATP-synt_B"/>
    <property type="match status" value="1"/>
</dbReference>
<keyword evidence="8 13" id="KW-0472">Membrane</keyword>
<name>A0A842HVY0_9SPHN</name>
<dbReference type="GO" id="GO:0012505">
    <property type="term" value="C:endomembrane system"/>
    <property type="evidence" value="ECO:0007669"/>
    <property type="project" value="UniProtKB-SubCell"/>
</dbReference>
<protein>
    <recommendedName>
        <fullName evidence="13">ATP synthase subunit b</fullName>
    </recommendedName>
    <alternativeName>
        <fullName evidence="13">ATP synthase F(0) sector subunit b</fullName>
    </alternativeName>
    <alternativeName>
        <fullName evidence="13">ATPase subunit I</fullName>
    </alternativeName>
    <alternativeName>
        <fullName evidence="13">F-type ATPase subunit b</fullName>
        <shortName evidence="13">F-ATPase subunit b</shortName>
    </alternativeName>
</protein>
<reference evidence="16 17" key="1">
    <citation type="submission" date="2020-08" db="EMBL/GenBank/DDBJ databases">
        <title>Draft genome sequence of Parasphingopyxis sp. GrpM-11.</title>
        <authorList>
            <person name="Oh J."/>
            <person name="Roh D.-H."/>
        </authorList>
    </citation>
    <scope>NUCLEOTIDE SEQUENCE [LARGE SCALE GENOMIC DNA]</scope>
    <source>
        <strain evidence="16 17">GrpM-11</strain>
    </source>
</reference>
<evidence type="ECO:0000256" key="1">
    <source>
        <dbReference type="ARBA" id="ARBA00005513"/>
    </source>
</evidence>
<keyword evidence="7 13" id="KW-0406">Ion transport</keyword>
<evidence type="ECO:0000256" key="6">
    <source>
        <dbReference type="ARBA" id="ARBA00022989"/>
    </source>
</evidence>
<feature type="transmembrane region" description="Helical" evidence="13">
    <location>
        <begin position="12"/>
        <end position="33"/>
    </location>
</feature>
<keyword evidence="6 13" id="KW-1133">Transmembrane helix</keyword>
<evidence type="ECO:0000313" key="16">
    <source>
        <dbReference type="EMBL" id="MBC2778218.1"/>
    </source>
</evidence>
<dbReference type="CDD" id="cd06503">
    <property type="entry name" value="ATP-synt_Fo_b"/>
    <property type="match status" value="1"/>
</dbReference>
<dbReference type="Gene3D" id="6.10.250.1580">
    <property type="match status" value="1"/>
</dbReference>
<evidence type="ECO:0000256" key="2">
    <source>
        <dbReference type="ARBA" id="ARBA00022448"/>
    </source>
</evidence>
<dbReference type="RefSeq" id="WP_185801491.1">
    <property type="nucleotide sequence ID" value="NZ_JACJVJ010000002.1"/>
</dbReference>
<evidence type="ECO:0000313" key="17">
    <source>
        <dbReference type="Proteomes" id="UP000564378"/>
    </source>
</evidence>
<keyword evidence="15" id="KW-0175">Coiled coil</keyword>